<evidence type="ECO:0000313" key="1">
    <source>
        <dbReference type="EMBL" id="JAE14932.1"/>
    </source>
</evidence>
<reference evidence="1" key="1">
    <citation type="submission" date="2014-09" db="EMBL/GenBank/DDBJ databases">
        <authorList>
            <person name="Magalhaes I.L.F."/>
            <person name="Oliveira U."/>
            <person name="Santos F.R."/>
            <person name="Vidigal T.H.D.A."/>
            <person name="Brescovit A.D."/>
            <person name="Santos A.J."/>
        </authorList>
    </citation>
    <scope>NUCLEOTIDE SEQUENCE</scope>
    <source>
        <tissue evidence="1">Shoot tissue taken approximately 20 cm above the soil surface</tissue>
    </source>
</reference>
<proteinExistence type="predicted"/>
<name>A0A0A9FRM4_ARUDO</name>
<dbReference type="EMBL" id="GBRH01182964">
    <property type="protein sequence ID" value="JAE14932.1"/>
    <property type="molecule type" value="Transcribed_RNA"/>
</dbReference>
<reference evidence="1" key="2">
    <citation type="journal article" date="2015" name="Data Brief">
        <title>Shoot transcriptome of the giant reed, Arundo donax.</title>
        <authorList>
            <person name="Barrero R.A."/>
            <person name="Guerrero F.D."/>
            <person name="Moolhuijzen P."/>
            <person name="Goolsby J.A."/>
            <person name="Tidwell J."/>
            <person name="Bellgard S.E."/>
            <person name="Bellgard M.I."/>
        </authorList>
    </citation>
    <scope>NUCLEOTIDE SEQUENCE</scope>
    <source>
        <tissue evidence="1">Shoot tissue taken approximately 20 cm above the soil surface</tissue>
    </source>
</reference>
<sequence>MLGVCMSADFLRLLMSSQLQYTSIKLWLLSVETQLVQVTLF</sequence>
<organism evidence="1">
    <name type="scientific">Arundo donax</name>
    <name type="common">Giant reed</name>
    <name type="synonym">Donax arundinaceus</name>
    <dbReference type="NCBI Taxonomy" id="35708"/>
    <lineage>
        <taxon>Eukaryota</taxon>
        <taxon>Viridiplantae</taxon>
        <taxon>Streptophyta</taxon>
        <taxon>Embryophyta</taxon>
        <taxon>Tracheophyta</taxon>
        <taxon>Spermatophyta</taxon>
        <taxon>Magnoliopsida</taxon>
        <taxon>Liliopsida</taxon>
        <taxon>Poales</taxon>
        <taxon>Poaceae</taxon>
        <taxon>PACMAD clade</taxon>
        <taxon>Arundinoideae</taxon>
        <taxon>Arundineae</taxon>
        <taxon>Arundo</taxon>
    </lineage>
</organism>
<protein>
    <submittedName>
        <fullName evidence="1">Uncharacterized protein</fullName>
    </submittedName>
</protein>
<accession>A0A0A9FRM4</accession>
<dbReference type="AlphaFoldDB" id="A0A0A9FRM4"/>